<dbReference type="RefSeq" id="WP_425490580.1">
    <property type="nucleotide sequence ID" value="NZ_JACIDY010000002.1"/>
</dbReference>
<keyword evidence="4" id="KW-1185">Reference proteome</keyword>
<keyword evidence="1" id="KW-0812">Transmembrane</keyword>
<evidence type="ECO:0000259" key="2">
    <source>
        <dbReference type="Pfam" id="PF07811"/>
    </source>
</evidence>
<feature type="transmembrane region" description="Helical" evidence="1">
    <location>
        <begin position="24"/>
        <end position="49"/>
    </location>
</feature>
<reference evidence="3 4" key="1">
    <citation type="submission" date="2020-08" db="EMBL/GenBank/DDBJ databases">
        <title>Genomic Encyclopedia of Type Strains, Phase IV (KMG-IV): sequencing the most valuable type-strain genomes for metagenomic binning, comparative biology and taxonomic classification.</title>
        <authorList>
            <person name="Goeker M."/>
        </authorList>
    </citation>
    <scope>NUCLEOTIDE SEQUENCE [LARGE SCALE GENOMIC DNA]</scope>
    <source>
        <strain evidence="3 4">DSM 27568</strain>
    </source>
</reference>
<organism evidence="3 4">
    <name type="scientific">Novosphingobium fluoreni</name>
    <dbReference type="NCBI Taxonomy" id="1391222"/>
    <lineage>
        <taxon>Bacteria</taxon>
        <taxon>Pseudomonadati</taxon>
        <taxon>Pseudomonadota</taxon>
        <taxon>Alphaproteobacteria</taxon>
        <taxon>Sphingomonadales</taxon>
        <taxon>Sphingomonadaceae</taxon>
        <taxon>Novosphingobium</taxon>
    </lineage>
</organism>
<sequence length="150" mass="15994">MTGRSASRVLPHHLRRFRRERRGLAALEFALLAPALLMLAFGVIVYSIYFTAVLGVRQAAAEGARAAMAGLSTVERAGLAQTRALQVLSGYDDLLGGSTPQVTALPDGTGVFRVTVSYDMSSSPIMRYGNFVPLPTSDVRASVMVTNGGY</sequence>
<keyword evidence="1" id="KW-1133">Transmembrane helix</keyword>
<evidence type="ECO:0000313" key="4">
    <source>
        <dbReference type="Proteomes" id="UP000561459"/>
    </source>
</evidence>
<gene>
    <name evidence="3" type="ORF">GGR39_000861</name>
</gene>
<feature type="domain" description="TadE-like" evidence="2">
    <location>
        <begin position="23"/>
        <end position="65"/>
    </location>
</feature>
<keyword evidence="1" id="KW-0472">Membrane</keyword>
<name>A0A7W6C4A3_9SPHN</name>
<dbReference type="InterPro" id="IPR012495">
    <property type="entry name" value="TadE-like_dom"/>
</dbReference>
<evidence type="ECO:0000256" key="1">
    <source>
        <dbReference type="SAM" id="Phobius"/>
    </source>
</evidence>
<evidence type="ECO:0000313" key="3">
    <source>
        <dbReference type="EMBL" id="MBB3939221.1"/>
    </source>
</evidence>
<protein>
    <submittedName>
        <fullName evidence="3">Flp pilus assembly protein TadG</fullName>
    </submittedName>
</protein>
<dbReference type="AlphaFoldDB" id="A0A7W6C4A3"/>
<dbReference type="Pfam" id="PF07811">
    <property type="entry name" value="TadE"/>
    <property type="match status" value="1"/>
</dbReference>
<comment type="caution">
    <text evidence="3">The sequence shown here is derived from an EMBL/GenBank/DDBJ whole genome shotgun (WGS) entry which is preliminary data.</text>
</comment>
<accession>A0A7W6C4A3</accession>
<proteinExistence type="predicted"/>
<dbReference type="EMBL" id="JACIDY010000002">
    <property type="protein sequence ID" value="MBB3939221.1"/>
    <property type="molecule type" value="Genomic_DNA"/>
</dbReference>
<dbReference type="Proteomes" id="UP000561459">
    <property type="component" value="Unassembled WGS sequence"/>
</dbReference>